<dbReference type="InterPro" id="IPR032710">
    <property type="entry name" value="NTF2-like_dom_sf"/>
</dbReference>
<sequence>MKTLALIILGLAFSIVTNAQMTNVQPMDGLDCSNLFFKALLEEDATALEGLISDDFSVVGLQGQPIEGRALLQAVSQGFIVVDSGMLSAARTRTYGDVVLVNGLWNVRARIENNGFQGELSYMFVCVKSGGKWKVAAAQFTPVQ</sequence>
<feature type="signal peptide" evidence="1">
    <location>
        <begin position="1"/>
        <end position="19"/>
    </location>
</feature>
<dbReference type="Proteomes" id="UP000190897">
    <property type="component" value="Unassembled WGS sequence"/>
</dbReference>
<feature type="chain" id="PRO_5012798202" description="DUF4440 domain-containing protein" evidence="1">
    <location>
        <begin position="20"/>
        <end position="144"/>
    </location>
</feature>
<dbReference type="AlphaFoldDB" id="A0A1T5H7B2"/>
<name>A0A1T5H7B2_9BACT</name>
<keyword evidence="4" id="KW-1185">Reference proteome</keyword>
<evidence type="ECO:0000256" key="1">
    <source>
        <dbReference type="SAM" id="SignalP"/>
    </source>
</evidence>
<evidence type="ECO:0000259" key="2">
    <source>
        <dbReference type="Pfam" id="PF14534"/>
    </source>
</evidence>
<dbReference type="Gene3D" id="3.10.450.50">
    <property type="match status" value="1"/>
</dbReference>
<dbReference type="InterPro" id="IPR027843">
    <property type="entry name" value="DUF4440"/>
</dbReference>
<accession>A0A1T5H7B2</accession>
<dbReference type="SUPFAM" id="SSF54427">
    <property type="entry name" value="NTF2-like"/>
    <property type="match status" value="1"/>
</dbReference>
<keyword evidence="1" id="KW-0732">Signal</keyword>
<reference evidence="4" key="1">
    <citation type="submission" date="2017-02" db="EMBL/GenBank/DDBJ databases">
        <authorList>
            <person name="Varghese N."/>
            <person name="Submissions S."/>
        </authorList>
    </citation>
    <scope>NUCLEOTIDE SEQUENCE [LARGE SCALE GENOMIC DNA]</scope>
    <source>
        <strain evidence="4">DSM 22270</strain>
    </source>
</reference>
<dbReference type="Pfam" id="PF14534">
    <property type="entry name" value="DUF4440"/>
    <property type="match status" value="1"/>
</dbReference>
<proteinExistence type="predicted"/>
<evidence type="ECO:0000313" key="3">
    <source>
        <dbReference type="EMBL" id="SKC16558.1"/>
    </source>
</evidence>
<dbReference type="EMBL" id="FUZA01000009">
    <property type="protein sequence ID" value="SKC16558.1"/>
    <property type="molecule type" value="Genomic_DNA"/>
</dbReference>
<dbReference type="OrthoDB" id="956964at2"/>
<feature type="domain" description="DUF4440" evidence="2">
    <location>
        <begin position="34"/>
        <end position="135"/>
    </location>
</feature>
<dbReference type="RefSeq" id="WP_082217454.1">
    <property type="nucleotide sequence ID" value="NZ_FUZA01000009.1"/>
</dbReference>
<protein>
    <recommendedName>
        <fullName evidence="2">DUF4440 domain-containing protein</fullName>
    </recommendedName>
</protein>
<organism evidence="3 4">
    <name type="scientific">Dyadobacter psychrophilus</name>
    <dbReference type="NCBI Taxonomy" id="651661"/>
    <lineage>
        <taxon>Bacteria</taxon>
        <taxon>Pseudomonadati</taxon>
        <taxon>Bacteroidota</taxon>
        <taxon>Cytophagia</taxon>
        <taxon>Cytophagales</taxon>
        <taxon>Spirosomataceae</taxon>
        <taxon>Dyadobacter</taxon>
    </lineage>
</organism>
<gene>
    <name evidence="3" type="ORF">SAMN05660293_04998</name>
</gene>
<evidence type="ECO:0000313" key="4">
    <source>
        <dbReference type="Proteomes" id="UP000190897"/>
    </source>
</evidence>